<organism evidence="3 4">
    <name type="scientific">Hirundo rustica rustica</name>
    <dbReference type="NCBI Taxonomy" id="333673"/>
    <lineage>
        <taxon>Eukaryota</taxon>
        <taxon>Metazoa</taxon>
        <taxon>Chordata</taxon>
        <taxon>Craniata</taxon>
        <taxon>Vertebrata</taxon>
        <taxon>Euteleostomi</taxon>
        <taxon>Archelosauria</taxon>
        <taxon>Archosauria</taxon>
        <taxon>Dinosauria</taxon>
        <taxon>Saurischia</taxon>
        <taxon>Theropoda</taxon>
        <taxon>Coelurosauria</taxon>
        <taxon>Aves</taxon>
        <taxon>Neognathae</taxon>
        <taxon>Neoaves</taxon>
        <taxon>Telluraves</taxon>
        <taxon>Australaves</taxon>
        <taxon>Passeriformes</taxon>
        <taxon>Sylvioidea</taxon>
        <taxon>Hirundinidae</taxon>
        <taxon>Hirundo</taxon>
    </lineage>
</organism>
<dbReference type="PANTHER" id="PTHR46427:SF1">
    <property type="entry name" value="ANKYRIN REPEAT AND LEM DOMAIN-CONTAINING PROTEIN 1"/>
    <property type="match status" value="1"/>
</dbReference>
<dbReference type="AlphaFoldDB" id="A0A3M0IK20"/>
<dbReference type="OrthoDB" id="1601181at2759"/>
<dbReference type="GO" id="GO:0005654">
    <property type="term" value="C:nucleoplasm"/>
    <property type="evidence" value="ECO:0007669"/>
    <property type="project" value="TreeGrafter"/>
</dbReference>
<feature type="compositionally biased region" description="Polar residues" evidence="1">
    <location>
        <begin position="209"/>
        <end position="218"/>
    </location>
</feature>
<dbReference type="Proteomes" id="UP000269221">
    <property type="component" value="Unassembled WGS sequence"/>
</dbReference>
<dbReference type="GO" id="GO:0004520">
    <property type="term" value="F:DNA endonuclease activity"/>
    <property type="evidence" value="ECO:0007669"/>
    <property type="project" value="TreeGrafter"/>
</dbReference>
<protein>
    <recommendedName>
        <fullName evidence="2">GIY-YIG domain-containing protein</fullName>
    </recommendedName>
</protein>
<keyword evidence="4" id="KW-1185">Reference proteome</keyword>
<dbReference type="CDD" id="cd10454">
    <property type="entry name" value="GIY-YIG_COG3680_Meta"/>
    <property type="match status" value="1"/>
</dbReference>
<dbReference type="PANTHER" id="PTHR46427">
    <property type="entry name" value="ANKYRIN REPEAT AND LEM DOMAIN-CONTAINING PROTEIN 1"/>
    <property type="match status" value="1"/>
</dbReference>
<dbReference type="InterPro" id="IPR000305">
    <property type="entry name" value="GIY-YIG_endonuc"/>
</dbReference>
<comment type="caution">
    <text evidence="3">The sequence shown here is derived from an EMBL/GenBank/DDBJ whole genome shotgun (WGS) entry which is preliminary data.</text>
</comment>
<dbReference type="Pfam" id="PF22945">
    <property type="entry name" value="LEM-3_GIY-YIG"/>
    <property type="match status" value="1"/>
</dbReference>
<dbReference type="GO" id="GO:0000712">
    <property type="term" value="P:resolution of meiotic recombination intermediates"/>
    <property type="evidence" value="ECO:0007669"/>
    <property type="project" value="TreeGrafter"/>
</dbReference>
<dbReference type="EMBL" id="QRBI01000268">
    <property type="protein sequence ID" value="RMB89751.1"/>
    <property type="molecule type" value="Genomic_DNA"/>
</dbReference>
<evidence type="ECO:0000259" key="2">
    <source>
        <dbReference type="PROSITE" id="PS50164"/>
    </source>
</evidence>
<evidence type="ECO:0000313" key="3">
    <source>
        <dbReference type="EMBL" id="RMB89751.1"/>
    </source>
</evidence>
<name>A0A3M0IK20_HIRRU</name>
<reference evidence="3 4" key="1">
    <citation type="submission" date="2018-07" db="EMBL/GenBank/DDBJ databases">
        <title>A high quality draft genome assembly of the barn swallow (H. rustica rustica).</title>
        <authorList>
            <person name="Formenti G."/>
            <person name="Chiara M."/>
            <person name="Poveda L."/>
            <person name="Francoijs K.-J."/>
            <person name="Bonisoli-Alquati A."/>
            <person name="Canova L."/>
            <person name="Gianfranceschi L."/>
            <person name="Horner D.S."/>
            <person name="Saino N."/>
        </authorList>
    </citation>
    <scope>NUCLEOTIDE SEQUENCE [LARGE SCALE GENOMIC DNA]</scope>
    <source>
        <strain evidence="3">Chelidonia</strain>
        <tissue evidence="3">Blood</tissue>
    </source>
</reference>
<dbReference type="PROSITE" id="PS50164">
    <property type="entry name" value="GIY_YIG"/>
    <property type="match status" value="1"/>
</dbReference>
<dbReference type="InterPro" id="IPR034998">
    <property type="entry name" value="ANKLE1"/>
</dbReference>
<evidence type="ECO:0000256" key="1">
    <source>
        <dbReference type="SAM" id="MobiDB-lite"/>
    </source>
</evidence>
<accession>A0A3M0IK20</accession>
<evidence type="ECO:0000313" key="4">
    <source>
        <dbReference type="Proteomes" id="UP000269221"/>
    </source>
</evidence>
<proteinExistence type="predicted"/>
<sequence>MVAVTSPPGRCVTAGERGASAEDGGGTGGSWGDTRVVSGLSPRGGGVPKSGPRVLRGLGDKGHPQNSLPPSRGSPKVCAGVRPVPGNRRHPRKSPCVARGVPSATSSPEPEGGSGCQRHSPLGTSRSQGHLLAPGPPGSASGDLGTPPVPLSPGCATRCSESHQENVTQDLAPRQCHSPGDTDGTSSPAGGTCQGGRVALGDNPDPVTASGQRGWSQGHSPELVAALRSGRVPDCAQDELALTGHFERPEHGRPWPGGRLKSSFNYLLLDPRITRDLPRRSPSLSPTELFRTFVTAVFYVGKGTRARPWWHLHQALAQHRRGTQRGGPKVRRILEIWAGGHGVVPLQCFQHRVPAEALTRESCMLEALGLQSLTNARRGPCYGVAAAWPGPRRRRLGVLLLHRAMSVLLAEGEHQLRPGDIPGPP</sequence>
<dbReference type="GO" id="GO:0005737">
    <property type="term" value="C:cytoplasm"/>
    <property type="evidence" value="ECO:0007669"/>
    <property type="project" value="TreeGrafter"/>
</dbReference>
<dbReference type="STRING" id="333673.A0A3M0IK20"/>
<dbReference type="GO" id="GO:0000724">
    <property type="term" value="P:double-strand break repair via homologous recombination"/>
    <property type="evidence" value="ECO:0007669"/>
    <property type="project" value="TreeGrafter"/>
</dbReference>
<feature type="region of interest" description="Disordered" evidence="1">
    <location>
        <begin position="1"/>
        <end position="218"/>
    </location>
</feature>
<feature type="domain" description="GIY-YIG" evidence="2">
    <location>
        <begin position="261"/>
        <end position="376"/>
    </location>
</feature>
<gene>
    <name evidence="3" type="ORF">DUI87_33766</name>
</gene>